<evidence type="ECO:0000313" key="3">
    <source>
        <dbReference type="EMBL" id="EIW84621.1"/>
    </source>
</evidence>
<dbReference type="SUPFAM" id="SSF51445">
    <property type="entry name" value="(Trans)glycosidases"/>
    <property type="match status" value="1"/>
</dbReference>
<dbReference type="AlphaFoldDB" id="A0A5M3N161"/>
<dbReference type="EMBL" id="JH711574">
    <property type="protein sequence ID" value="EIW84621.1"/>
    <property type="molecule type" value="Genomic_DNA"/>
</dbReference>
<dbReference type="OMA" id="FFEYVNA"/>
<dbReference type="GO" id="GO:0005975">
    <property type="term" value="P:carbohydrate metabolic process"/>
    <property type="evidence" value="ECO:0007669"/>
    <property type="project" value="InterPro"/>
</dbReference>
<feature type="chain" id="PRO_5024445953" evidence="2">
    <location>
        <begin position="19"/>
        <end position="671"/>
    </location>
</feature>
<accession>A0A5M3N161</accession>
<evidence type="ECO:0000256" key="2">
    <source>
        <dbReference type="SAM" id="SignalP"/>
    </source>
</evidence>
<dbReference type="KEGG" id="cput:CONPUDRAFT_116756"/>
<dbReference type="PRINTS" id="PR00131">
    <property type="entry name" value="GLHYDRLASE1"/>
</dbReference>
<keyword evidence="3" id="KW-0378">Hydrolase</keyword>
<keyword evidence="2" id="KW-0732">Signal</keyword>
<dbReference type="InterPro" id="IPR001360">
    <property type="entry name" value="Glyco_hydro_1"/>
</dbReference>
<comment type="caution">
    <text evidence="3">The sequence shown here is derived from an EMBL/GenBank/DDBJ whole genome shotgun (WGS) entry which is preliminary data.</text>
</comment>
<dbReference type="GO" id="GO:0008422">
    <property type="term" value="F:beta-glucosidase activity"/>
    <property type="evidence" value="ECO:0007669"/>
    <property type="project" value="TreeGrafter"/>
</dbReference>
<dbReference type="InterPro" id="IPR017853">
    <property type="entry name" value="GH"/>
</dbReference>
<feature type="signal peptide" evidence="2">
    <location>
        <begin position="1"/>
        <end position="18"/>
    </location>
</feature>
<sequence length="671" mass="73240">MISSLLGLSVLAVAGVHASDPKLYQRATYATPTAPAASGASSAPAATITIGPSSVPTPGSVPEDYSPSGLEQLWDFVGNVTAPPFTTTYEPSLPIPVPSAPPPLYPAWYAPQPAQIFPNLKLPEGFIFGVATSAYQVEGAVKNEGKGPTAWDWASRQPNFIEDGTNADIADLQYYLYKEDVARAAAMGVTAHSFSISWARIYPYGVAGSPVNQQGIDHYSDLIDYHLSMGVDPVVTLFHWDTPLAVNAYYGGFTNERIVDDYVNYAKTVFKAYNGRVQTWYTFNEPSVHCGWVAQYPFNVSLAPGVNSSTAPYHCAYYLLKAHAGAVQAFREMNISGSIAYKNNDLVGMPWRANNPEDIAAVERHASFGIGLYANPVYTNGDWPPIVKETLPESWLPRFTEAEMQLINGSADFFAIDAYASQYIAAPPEGITACQANMSDPAYPACNSVMLYAYAPGYSGLVGRPDIVANDTFMALAGTNSTVDEVTLSEVRKRQSTANATDDAGYGEFDPGLSVTGYPDMGWAVGPSPDPASNAWLQATPQMLRYYLGEIYRRWPAPWIYISEFGMAEPYENLRTEMWQITEDPTTTNYFMTNLGEALLAIYEDGIPLRGTFSWGMIDNAEWNYGLEPKFGLQHVNYTTLERTYKRSMFALSEFFAAHLVPTGGAGNATS</sequence>
<reference evidence="4" key="1">
    <citation type="journal article" date="2012" name="Science">
        <title>The Paleozoic origin of enzymatic lignin decomposition reconstructed from 31 fungal genomes.</title>
        <authorList>
            <person name="Floudas D."/>
            <person name="Binder M."/>
            <person name="Riley R."/>
            <person name="Barry K."/>
            <person name="Blanchette R.A."/>
            <person name="Henrissat B."/>
            <person name="Martinez A.T."/>
            <person name="Otillar R."/>
            <person name="Spatafora J.W."/>
            <person name="Yadav J.S."/>
            <person name="Aerts A."/>
            <person name="Benoit I."/>
            <person name="Boyd A."/>
            <person name="Carlson A."/>
            <person name="Copeland A."/>
            <person name="Coutinho P.M."/>
            <person name="de Vries R.P."/>
            <person name="Ferreira P."/>
            <person name="Findley K."/>
            <person name="Foster B."/>
            <person name="Gaskell J."/>
            <person name="Glotzer D."/>
            <person name="Gorecki P."/>
            <person name="Heitman J."/>
            <person name="Hesse C."/>
            <person name="Hori C."/>
            <person name="Igarashi K."/>
            <person name="Jurgens J.A."/>
            <person name="Kallen N."/>
            <person name="Kersten P."/>
            <person name="Kohler A."/>
            <person name="Kuees U."/>
            <person name="Kumar T.K.A."/>
            <person name="Kuo A."/>
            <person name="LaButti K."/>
            <person name="Larrondo L.F."/>
            <person name="Lindquist E."/>
            <person name="Ling A."/>
            <person name="Lombard V."/>
            <person name="Lucas S."/>
            <person name="Lundell T."/>
            <person name="Martin R."/>
            <person name="McLaughlin D.J."/>
            <person name="Morgenstern I."/>
            <person name="Morin E."/>
            <person name="Murat C."/>
            <person name="Nagy L.G."/>
            <person name="Nolan M."/>
            <person name="Ohm R.A."/>
            <person name="Patyshakuliyeva A."/>
            <person name="Rokas A."/>
            <person name="Ruiz-Duenas F.J."/>
            <person name="Sabat G."/>
            <person name="Salamov A."/>
            <person name="Samejima M."/>
            <person name="Schmutz J."/>
            <person name="Slot J.C."/>
            <person name="St John F."/>
            <person name="Stenlid J."/>
            <person name="Sun H."/>
            <person name="Sun S."/>
            <person name="Syed K."/>
            <person name="Tsang A."/>
            <person name="Wiebenga A."/>
            <person name="Young D."/>
            <person name="Pisabarro A."/>
            <person name="Eastwood D.C."/>
            <person name="Martin F."/>
            <person name="Cullen D."/>
            <person name="Grigoriev I.V."/>
            <person name="Hibbett D.S."/>
        </authorList>
    </citation>
    <scope>NUCLEOTIDE SEQUENCE [LARGE SCALE GENOMIC DNA]</scope>
    <source>
        <strain evidence="4">RWD-64-598 SS2</strain>
    </source>
</reference>
<evidence type="ECO:0000256" key="1">
    <source>
        <dbReference type="RuleBase" id="RU003690"/>
    </source>
</evidence>
<dbReference type="PROSITE" id="PS00653">
    <property type="entry name" value="GLYCOSYL_HYDROL_F1_2"/>
    <property type="match status" value="1"/>
</dbReference>
<gene>
    <name evidence="3" type="ORF">CONPUDRAFT_116756</name>
</gene>
<dbReference type="GeneID" id="19199260"/>
<dbReference type="Gene3D" id="3.20.20.80">
    <property type="entry name" value="Glycosidases"/>
    <property type="match status" value="2"/>
</dbReference>
<dbReference type="InterPro" id="IPR033132">
    <property type="entry name" value="GH_1_N_CS"/>
</dbReference>
<protein>
    <submittedName>
        <fullName evidence="3">Glycoside hydrolase family 1 protein</fullName>
    </submittedName>
</protein>
<dbReference type="OrthoDB" id="65569at2759"/>
<organism evidence="3 4">
    <name type="scientific">Coniophora puteana (strain RWD-64-598)</name>
    <name type="common">Brown rot fungus</name>
    <dbReference type="NCBI Taxonomy" id="741705"/>
    <lineage>
        <taxon>Eukaryota</taxon>
        <taxon>Fungi</taxon>
        <taxon>Dikarya</taxon>
        <taxon>Basidiomycota</taxon>
        <taxon>Agaricomycotina</taxon>
        <taxon>Agaricomycetes</taxon>
        <taxon>Agaricomycetidae</taxon>
        <taxon>Boletales</taxon>
        <taxon>Coniophorineae</taxon>
        <taxon>Coniophoraceae</taxon>
        <taxon>Coniophora</taxon>
    </lineage>
</organism>
<dbReference type="Pfam" id="PF00232">
    <property type="entry name" value="Glyco_hydro_1"/>
    <property type="match status" value="2"/>
</dbReference>
<dbReference type="PANTHER" id="PTHR10353:SF53">
    <property type="entry name" value="BETA-1,4-GLUCOSIDASE (EUROFUNG)"/>
    <property type="match status" value="1"/>
</dbReference>
<keyword evidence="4" id="KW-1185">Reference proteome</keyword>
<proteinExistence type="inferred from homology"/>
<dbReference type="PANTHER" id="PTHR10353">
    <property type="entry name" value="GLYCOSYL HYDROLASE"/>
    <property type="match status" value="1"/>
</dbReference>
<dbReference type="Proteomes" id="UP000053558">
    <property type="component" value="Unassembled WGS sequence"/>
</dbReference>
<dbReference type="RefSeq" id="XP_007764364.1">
    <property type="nucleotide sequence ID" value="XM_007766174.1"/>
</dbReference>
<name>A0A5M3N161_CONPW</name>
<evidence type="ECO:0000313" key="4">
    <source>
        <dbReference type="Proteomes" id="UP000053558"/>
    </source>
</evidence>
<comment type="similarity">
    <text evidence="1">Belongs to the glycosyl hydrolase 1 family.</text>
</comment>